<evidence type="ECO:0000313" key="1">
    <source>
        <dbReference type="EMBL" id="WVZ24504.1"/>
    </source>
</evidence>
<gene>
    <name evidence="1" type="ORF">V8G54_003048</name>
</gene>
<dbReference type="AlphaFoldDB" id="A0AAQ3S9T0"/>
<dbReference type="EMBL" id="CP144700">
    <property type="protein sequence ID" value="WVZ24504.1"/>
    <property type="molecule type" value="Genomic_DNA"/>
</dbReference>
<proteinExistence type="predicted"/>
<evidence type="ECO:0000313" key="2">
    <source>
        <dbReference type="Proteomes" id="UP001374535"/>
    </source>
</evidence>
<sequence>MCNIYTHISTILFAIFLLEEILNICCIHGLTRLRPDPKLAKFWPVIKDLPEHRKCKTWPMHRHFCSNLAGKKYQRINLSLTCVNSIFLAQNKENIKWGLVLYRGIFCNSVLPFFVKCVI</sequence>
<organism evidence="1 2">
    <name type="scientific">Vigna mungo</name>
    <name type="common">Black gram</name>
    <name type="synonym">Phaseolus mungo</name>
    <dbReference type="NCBI Taxonomy" id="3915"/>
    <lineage>
        <taxon>Eukaryota</taxon>
        <taxon>Viridiplantae</taxon>
        <taxon>Streptophyta</taxon>
        <taxon>Embryophyta</taxon>
        <taxon>Tracheophyta</taxon>
        <taxon>Spermatophyta</taxon>
        <taxon>Magnoliopsida</taxon>
        <taxon>eudicotyledons</taxon>
        <taxon>Gunneridae</taxon>
        <taxon>Pentapetalae</taxon>
        <taxon>rosids</taxon>
        <taxon>fabids</taxon>
        <taxon>Fabales</taxon>
        <taxon>Fabaceae</taxon>
        <taxon>Papilionoideae</taxon>
        <taxon>50 kb inversion clade</taxon>
        <taxon>NPAAA clade</taxon>
        <taxon>indigoferoid/millettioid clade</taxon>
        <taxon>Phaseoleae</taxon>
        <taxon>Vigna</taxon>
    </lineage>
</organism>
<reference evidence="1 2" key="1">
    <citation type="journal article" date="2023" name="Life. Sci Alliance">
        <title>Evolutionary insights into 3D genome organization and epigenetic landscape of Vigna mungo.</title>
        <authorList>
            <person name="Junaid A."/>
            <person name="Singh B."/>
            <person name="Bhatia S."/>
        </authorList>
    </citation>
    <scope>NUCLEOTIDE SEQUENCE [LARGE SCALE GENOMIC DNA]</scope>
    <source>
        <strain evidence="1">Urdbean</strain>
    </source>
</reference>
<protein>
    <submittedName>
        <fullName evidence="1">Uncharacterized protein</fullName>
    </submittedName>
</protein>
<name>A0AAQ3S9T0_VIGMU</name>
<accession>A0AAQ3S9T0</accession>
<dbReference type="Proteomes" id="UP001374535">
    <property type="component" value="Chromosome 1"/>
</dbReference>
<keyword evidence="2" id="KW-1185">Reference proteome</keyword>